<dbReference type="Pfam" id="PF00026">
    <property type="entry name" value="Asp"/>
    <property type="match status" value="1"/>
</dbReference>
<evidence type="ECO:0000256" key="2">
    <source>
        <dbReference type="SAM" id="SignalP"/>
    </source>
</evidence>
<organism evidence="4 5">
    <name type="scientific">Ceraceosorus guamensis</name>
    <dbReference type="NCBI Taxonomy" id="1522189"/>
    <lineage>
        <taxon>Eukaryota</taxon>
        <taxon>Fungi</taxon>
        <taxon>Dikarya</taxon>
        <taxon>Basidiomycota</taxon>
        <taxon>Ustilaginomycotina</taxon>
        <taxon>Exobasidiomycetes</taxon>
        <taxon>Ceraceosorales</taxon>
        <taxon>Ceraceosoraceae</taxon>
        <taxon>Ceraceosorus</taxon>
    </lineage>
</organism>
<keyword evidence="5" id="KW-1185">Reference proteome</keyword>
<keyword evidence="4" id="KW-0645">Protease</keyword>
<keyword evidence="2" id="KW-0732">Signal</keyword>
<dbReference type="CDD" id="cd05471">
    <property type="entry name" value="pepsin_like"/>
    <property type="match status" value="1"/>
</dbReference>
<proteinExistence type="inferred from homology"/>
<dbReference type="OrthoDB" id="15189at2759"/>
<dbReference type="InterPro" id="IPR021109">
    <property type="entry name" value="Peptidase_aspartic_dom_sf"/>
</dbReference>
<dbReference type="Proteomes" id="UP000245783">
    <property type="component" value="Unassembled WGS sequence"/>
</dbReference>
<feature type="chain" id="PRO_5016262619" evidence="2">
    <location>
        <begin position="21"/>
        <end position="388"/>
    </location>
</feature>
<evidence type="ECO:0000259" key="3">
    <source>
        <dbReference type="PROSITE" id="PS51767"/>
    </source>
</evidence>
<dbReference type="SUPFAM" id="SSF50630">
    <property type="entry name" value="Acid proteases"/>
    <property type="match status" value="1"/>
</dbReference>
<dbReference type="GO" id="GO:0006508">
    <property type="term" value="P:proteolysis"/>
    <property type="evidence" value="ECO:0007669"/>
    <property type="project" value="UniProtKB-KW"/>
</dbReference>
<dbReference type="InterPro" id="IPR033121">
    <property type="entry name" value="PEPTIDASE_A1"/>
</dbReference>
<dbReference type="GO" id="GO:0004190">
    <property type="term" value="F:aspartic-type endopeptidase activity"/>
    <property type="evidence" value="ECO:0007669"/>
    <property type="project" value="InterPro"/>
</dbReference>
<feature type="domain" description="Peptidase A1" evidence="3">
    <location>
        <begin position="107"/>
        <end position="386"/>
    </location>
</feature>
<dbReference type="EMBL" id="KZ819357">
    <property type="protein sequence ID" value="PWN45100.1"/>
    <property type="molecule type" value="Genomic_DNA"/>
</dbReference>
<accession>A0A316W583</accession>
<evidence type="ECO:0000313" key="5">
    <source>
        <dbReference type="Proteomes" id="UP000245783"/>
    </source>
</evidence>
<gene>
    <name evidence="4" type="ORF">IE81DRAFT_333507</name>
</gene>
<dbReference type="STRING" id="1522189.A0A316W583"/>
<dbReference type="PRINTS" id="PR00792">
    <property type="entry name" value="PEPSIN"/>
</dbReference>
<name>A0A316W583_9BASI</name>
<reference evidence="4 5" key="1">
    <citation type="journal article" date="2018" name="Mol. Biol. Evol.">
        <title>Broad Genomic Sampling Reveals a Smut Pathogenic Ancestry of the Fungal Clade Ustilaginomycotina.</title>
        <authorList>
            <person name="Kijpornyongpan T."/>
            <person name="Mondo S.J."/>
            <person name="Barry K."/>
            <person name="Sandor L."/>
            <person name="Lee J."/>
            <person name="Lipzen A."/>
            <person name="Pangilinan J."/>
            <person name="LaButti K."/>
            <person name="Hainaut M."/>
            <person name="Henrissat B."/>
            <person name="Grigoriev I.V."/>
            <person name="Spatafora J.W."/>
            <person name="Aime M.C."/>
        </authorList>
    </citation>
    <scope>NUCLEOTIDE SEQUENCE [LARGE SCALE GENOMIC DNA]</scope>
    <source>
        <strain evidence="4 5">MCA 4658</strain>
    </source>
</reference>
<evidence type="ECO:0000313" key="4">
    <source>
        <dbReference type="EMBL" id="PWN45100.1"/>
    </source>
</evidence>
<keyword evidence="4" id="KW-0378">Hydrolase</keyword>
<dbReference type="InParanoid" id="A0A316W583"/>
<protein>
    <submittedName>
        <fullName evidence="4">Acid protease</fullName>
    </submittedName>
</protein>
<feature type="signal peptide" evidence="2">
    <location>
        <begin position="1"/>
        <end position="20"/>
    </location>
</feature>
<dbReference type="PANTHER" id="PTHR47966">
    <property type="entry name" value="BETA-SITE APP-CLEAVING ENZYME, ISOFORM A-RELATED"/>
    <property type="match status" value="1"/>
</dbReference>
<sequence length="388" mass="40871">MQLGLSFVAGLIATSALVFAAPAPGVSEAIEIPLEKRSSLLHADSNVIDFQKVAAHVTSLRNKYQGTLNNFKVNTGAEHPLRRELPEELKKRATGTVALTDESEQLWHGNVVFGGQTIPIDFDTGSADLVVNRDAYTPGSSSTNTGRAWTAAYGDGTTARGTVYTDSFSIAGISASKVAIGRATTDFLNDANNQGIAGMSFPALSQFGSQYPPFFDSLINQKKVDQSVFTFTLKAGSGSTLFLGGVSGGSPSYSNVDTSNGFWQIPGRVNGISFESIQDTGTTVIVAPNSDAANLCNNVGGSTFTQDGSTYCAYTCSRPPKVSFTFGSFTKALSSATTSFGQTNDGRCVLSVIGGDVGVNAWVTGDSWLQNVRATFNRSTRQVGFTSQ</sequence>
<comment type="similarity">
    <text evidence="1">Belongs to the peptidase A1 family.</text>
</comment>
<dbReference type="RefSeq" id="XP_025372260.1">
    <property type="nucleotide sequence ID" value="XM_025515376.1"/>
</dbReference>
<dbReference type="GeneID" id="37037246"/>
<dbReference type="AlphaFoldDB" id="A0A316W583"/>
<dbReference type="InterPro" id="IPR034164">
    <property type="entry name" value="Pepsin-like_dom"/>
</dbReference>
<dbReference type="PROSITE" id="PS51767">
    <property type="entry name" value="PEPTIDASE_A1"/>
    <property type="match status" value="1"/>
</dbReference>
<dbReference type="InterPro" id="IPR001461">
    <property type="entry name" value="Aspartic_peptidase_A1"/>
</dbReference>
<evidence type="ECO:0000256" key="1">
    <source>
        <dbReference type="ARBA" id="ARBA00007447"/>
    </source>
</evidence>
<dbReference type="PANTHER" id="PTHR47966:SF57">
    <property type="entry name" value="PEPTIDASE A1 DOMAIN-CONTAINING PROTEIN"/>
    <property type="match status" value="1"/>
</dbReference>
<dbReference type="Gene3D" id="2.40.70.10">
    <property type="entry name" value="Acid Proteases"/>
    <property type="match status" value="2"/>
</dbReference>